<gene>
    <name evidence="2" type="ORF">AW736_05690</name>
</gene>
<keyword evidence="1" id="KW-0732">Signal</keyword>
<evidence type="ECO:0000313" key="2">
    <source>
        <dbReference type="EMBL" id="OAM90990.1"/>
    </source>
</evidence>
<dbReference type="OrthoDB" id="9785923at2"/>
<dbReference type="PANTHER" id="PTHR12697:SF38">
    <property type="entry name" value="PBS LYASE HEAT DOMAIN PROTEIN REPEAT-CONTAINING PROTEIN"/>
    <property type="match status" value="1"/>
</dbReference>
<evidence type="ECO:0008006" key="4">
    <source>
        <dbReference type="Google" id="ProtNLM"/>
    </source>
</evidence>
<name>A0A178IM95_9BACT</name>
<dbReference type="Gene3D" id="1.25.10.10">
    <property type="entry name" value="Leucine-rich Repeat Variant"/>
    <property type="match status" value="3"/>
</dbReference>
<dbReference type="RefSeq" id="WP_068769246.1">
    <property type="nucleotide sequence ID" value="NZ_CP109796.1"/>
</dbReference>
<proteinExistence type="predicted"/>
<dbReference type="PANTHER" id="PTHR12697">
    <property type="entry name" value="PBS LYASE HEAT-LIKE PROTEIN"/>
    <property type="match status" value="1"/>
</dbReference>
<organism evidence="2 3">
    <name type="scientific">Termitidicoccus mucosus</name>
    <dbReference type="NCBI Taxonomy" id="1184151"/>
    <lineage>
        <taxon>Bacteria</taxon>
        <taxon>Pseudomonadati</taxon>
        <taxon>Verrucomicrobiota</taxon>
        <taxon>Opitutia</taxon>
        <taxon>Opitutales</taxon>
        <taxon>Opitutaceae</taxon>
        <taxon>Termitidicoccus</taxon>
    </lineage>
</organism>
<comment type="caution">
    <text evidence="2">The sequence shown here is derived from an EMBL/GenBank/DDBJ whole genome shotgun (WGS) entry which is preliminary data.</text>
</comment>
<dbReference type="InterPro" id="IPR004155">
    <property type="entry name" value="PBS_lyase_HEAT"/>
</dbReference>
<feature type="signal peptide" evidence="1">
    <location>
        <begin position="1"/>
        <end position="26"/>
    </location>
</feature>
<sequence length="634" mass="66141">MRPIVYFILFSVFLFIAGQPPSPAAAANNNTDVLLADIARYDYGQPLAPLIACEQQLHAASPSQRAASEAEMLELLGAPGTTTASQRVFIDWLGAIGSDKCAPALARLAAAPDLTFNVCRALAAIPGTAAEKAVIALLDSPSRPVRLAAINALGQRRAEDAVPALTRFIDGEDTGLANAALESIAAVGTFYAVEALRVYPIPGPHELPRARALLAATANAVNRTPPDQMVAAQIYAGQICNETLRAVETTAGKIEAARALVTLSDRAASDDLLPLLADPNPRLRAAVAGSLAASPQPAAVKMALAHFSRLPTDTQLAMLASITGSRNAAALPIVETALASGISELRTAAIAAAAACGGDSLIPTLVHALGSADKNTALAAQYALQEFSSNNTDALLLARLSCSNETTLRARLLAVLAARQEREVFARAVEWTSSPTAQLRAAAFAAIARLIRPGDLVIVLPLASNIESATDRREWTQALFAAVASESDAATAAKLLAGRLSDRGTPERAAIIGALTVISAPAATDTLKSMLSSPDATVRKETIRALSAARTPDAYGLLLKTATTAPAPSEQVLALIGAIATLEKLTMPSAAKVAEYRKTWDLATRSEERQTIVAAVRKIRHRTASAFLKEIAPE</sequence>
<keyword evidence="3" id="KW-1185">Reference proteome</keyword>
<dbReference type="InterPro" id="IPR016024">
    <property type="entry name" value="ARM-type_fold"/>
</dbReference>
<evidence type="ECO:0000256" key="1">
    <source>
        <dbReference type="SAM" id="SignalP"/>
    </source>
</evidence>
<feature type="chain" id="PRO_5008089085" description="HEAT repeat domain-containing protein" evidence="1">
    <location>
        <begin position="27"/>
        <end position="634"/>
    </location>
</feature>
<dbReference type="AlphaFoldDB" id="A0A178IM95"/>
<dbReference type="EMBL" id="LRRQ01000043">
    <property type="protein sequence ID" value="OAM90990.1"/>
    <property type="molecule type" value="Genomic_DNA"/>
</dbReference>
<reference evidence="2 3" key="1">
    <citation type="submission" date="2016-01" db="EMBL/GenBank/DDBJ databases">
        <title>High potential of lignocellulose degradation of a new Verrucomicrobia species.</title>
        <authorList>
            <person name="Wang Y."/>
            <person name="Shi Y."/>
            <person name="Qiu Z."/>
            <person name="Liu S."/>
            <person name="Yang H."/>
        </authorList>
    </citation>
    <scope>NUCLEOTIDE SEQUENCE [LARGE SCALE GENOMIC DNA]</scope>
    <source>
        <strain evidence="2 3">TSB47</strain>
    </source>
</reference>
<dbReference type="STRING" id="1184151.AW736_05690"/>
<protein>
    <recommendedName>
        <fullName evidence="4">HEAT repeat domain-containing protein</fullName>
    </recommendedName>
</protein>
<dbReference type="SMART" id="SM00567">
    <property type="entry name" value="EZ_HEAT"/>
    <property type="match status" value="7"/>
</dbReference>
<evidence type="ECO:0000313" key="3">
    <source>
        <dbReference type="Proteomes" id="UP000078486"/>
    </source>
</evidence>
<dbReference type="InterPro" id="IPR011989">
    <property type="entry name" value="ARM-like"/>
</dbReference>
<dbReference type="GO" id="GO:0016491">
    <property type="term" value="F:oxidoreductase activity"/>
    <property type="evidence" value="ECO:0007669"/>
    <property type="project" value="TreeGrafter"/>
</dbReference>
<dbReference type="Proteomes" id="UP000078486">
    <property type="component" value="Unassembled WGS sequence"/>
</dbReference>
<dbReference type="Pfam" id="PF13646">
    <property type="entry name" value="HEAT_2"/>
    <property type="match status" value="2"/>
</dbReference>
<dbReference type="SUPFAM" id="SSF48371">
    <property type="entry name" value="ARM repeat"/>
    <property type="match status" value="1"/>
</dbReference>
<accession>A0A178IM95</accession>